<dbReference type="Gene3D" id="3.40.50.1820">
    <property type="entry name" value="alpha/beta hydrolase"/>
    <property type="match status" value="1"/>
</dbReference>
<dbReference type="PANTHER" id="PTHR47381:SF3">
    <property type="entry name" value="ALPHA_BETA-HYDROLASES SUPERFAMILY PROTEIN"/>
    <property type="match status" value="1"/>
</dbReference>
<dbReference type="InterPro" id="IPR022742">
    <property type="entry name" value="Hydrolase_4"/>
</dbReference>
<dbReference type="Pfam" id="PF02230">
    <property type="entry name" value="Abhydrolase_2"/>
    <property type="match status" value="1"/>
</dbReference>
<dbReference type="EMBL" id="BJXN01000019">
    <property type="protein sequence ID" value="GEM90715.1"/>
    <property type="molecule type" value="Genomic_DNA"/>
</dbReference>
<evidence type="ECO:0000259" key="2">
    <source>
        <dbReference type="Pfam" id="PF12146"/>
    </source>
</evidence>
<evidence type="ECO:0000259" key="1">
    <source>
        <dbReference type="Pfam" id="PF02230"/>
    </source>
</evidence>
<reference evidence="3 4" key="1">
    <citation type="submission" date="2019-07" db="EMBL/GenBank/DDBJ databases">
        <title>Whole genome shotgun sequence of Oceanithermus desulfurans NBRC 100063.</title>
        <authorList>
            <person name="Hosoyama A."/>
            <person name="Uohara A."/>
            <person name="Ohji S."/>
            <person name="Ichikawa N."/>
        </authorList>
    </citation>
    <scope>NUCLEOTIDE SEQUENCE [LARGE SCALE GENOMIC DNA]</scope>
    <source>
        <strain evidence="3 4">NBRC 100063</strain>
    </source>
</reference>
<comment type="caution">
    <text evidence="3">The sequence shown here is derived from an EMBL/GenBank/DDBJ whole genome shotgun (WGS) entry which is preliminary data.</text>
</comment>
<feature type="domain" description="Serine aminopeptidase S33" evidence="2">
    <location>
        <begin position="21"/>
        <end position="152"/>
    </location>
</feature>
<dbReference type="InterPro" id="IPR003140">
    <property type="entry name" value="PLipase/COase/thioEstase"/>
</dbReference>
<dbReference type="SUPFAM" id="SSF53474">
    <property type="entry name" value="alpha/beta-Hydrolases"/>
    <property type="match status" value="1"/>
</dbReference>
<name>A0A511RM36_9DEIN</name>
<accession>A0A511RM36</accession>
<evidence type="ECO:0000313" key="4">
    <source>
        <dbReference type="Proteomes" id="UP000321827"/>
    </source>
</evidence>
<dbReference type="Proteomes" id="UP000321827">
    <property type="component" value="Unassembled WGS sequence"/>
</dbReference>
<evidence type="ECO:0000313" key="3">
    <source>
        <dbReference type="EMBL" id="GEM90715.1"/>
    </source>
</evidence>
<dbReference type="GO" id="GO:0016787">
    <property type="term" value="F:hydrolase activity"/>
    <property type="evidence" value="ECO:0007669"/>
    <property type="project" value="InterPro"/>
</dbReference>
<sequence length="244" mass="26679">MTTKERLYLEGVPLVLARPERPRGWVLFLHGAGGSKERTARLAAPFHERGLATVHPDAPLHGERAEARWRFDPRDRANYLEGVVRAIAAQVAELPALAEALAARDELAGLPLLAAGASMGGYVWHELISRGLLRPQAAAILISSGFPLDAPPSFVEAHPEWAEAYQNPPVTRAAAYPPTPILHLHGARDPVVPLARMQETVKALRSAYKERDGRLAHAVFEGVGHELPEVMLEQAAGWLAHWSR</sequence>
<dbReference type="RefSeq" id="WP_147148706.1">
    <property type="nucleotide sequence ID" value="NZ_BJXN01000019.1"/>
</dbReference>
<dbReference type="AlphaFoldDB" id="A0A511RM36"/>
<dbReference type="PANTHER" id="PTHR47381">
    <property type="entry name" value="ALPHA/BETA-HYDROLASES SUPERFAMILY PROTEIN"/>
    <property type="match status" value="1"/>
</dbReference>
<dbReference type="InterPro" id="IPR029058">
    <property type="entry name" value="AB_hydrolase_fold"/>
</dbReference>
<feature type="domain" description="Phospholipase/carboxylesterase/thioesterase" evidence="1">
    <location>
        <begin position="178"/>
        <end position="242"/>
    </location>
</feature>
<proteinExistence type="predicted"/>
<dbReference type="Pfam" id="PF12146">
    <property type="entry name" value="Hydrolase_4"/>
    <property type="match status" value="1"/>
</dbReference>
<dbReference type="OrthoDB" id="31158at2"/>
<gene>
    <name evidence="3" type="ORF">ODE01S_21490</name>
</gene>
<protein>
    <submittedName>
        <fullName evidence="3">Phospholipase</fullName>
    </submittedName>
</protein>
<organism evidence="3 4">
    <name type="scientific">Oceanithermus desulfurans NBRC 100063</name>
    <dbReference type="NCBI Taxonomy" id="1227550"/>
    <lineage>
        <taxon>Bacteria</taxon>
        <taxon>Thermotogati</taxon>
        <taxon>Deinococcota</taxon>
        <taxon>Deinococci</taxon>
        <taxon>Thermales</taxon>
        <taxon>Thermaceae</taxon>
        <taxon>Oceanithermus</taxon>
    </lineage>
</organism>